<feature type="region of interest" description="Disordered" evidence="1">
    <location>
        <begin position="91"/>
        <end position="128"/>
    </location>
</feature>
<protein>
    <recommendedName>
        <fullName evidence="3">C-type lectin domain-containing protein</fullName>
    </recommendedName>
</protein>
<dbReference type="InterPro" id="IPR050111">
    <property type="entry name" value="C-type_lectin/snaclec_domain"/>
</dbReference>
<dbReference type="InterPro" id="IPR016186">
    <property type="entry name" value="C-type_lectin-like/link_sf"/>
</dbReference>
<feature type="compositionally biased region" description="Basic and acidic residues" evidence="1">
    <location>
        <begin position="119"/>
        <end position="128"/>
    </location>
</feature>
<evidence type="ECO:0000313" key="5">
    <source>
        <dbReference type="Proteomes" id="UP000230750"/>
    </source>
</evidence>
<sequence>MRAFGITALVLLSSSIYLAKASCSSPKCPSGWTSFGTNCYRFFNDPLRSWTDAETYCQTFSTSGVKGHLTTIESSDENDFVNNFWKTMRPDKPASKAQVSNSYKGDETGTGTRPPQVCEKLENIKKVS</sequence>
<keyword evidence="2" id="KW-0732">Signal</keyword>
<feature type="domain" description="C-type lectin" evidence="3">
    <location>
        <begin position="35"/>
        <end position="83"/>
    </location>
</feature>
<dbReference type="AlphaFoldDB" id="A0A2G8KVE8"/>
<feature type="chain" id="PRO_5013849572" description="C-type lectin domain-containing protein" evidence="2">
    <location>
        <begin position="22"/>
        <end position="128"/>
    </location>
</feature>
<reference evidence="4 5" key="1">
    <citation type="journal article" date="2017" name="PLoS Biol.">
        <title>The sea cucumber genome provides insights into morphological evolution and visceral regeneration.</title>
        <authorList>
            <person name="Zhang X."/>
            <person name="Sun L."/>
            <person name="Yuan J."/>
            <person name="Sun Y."/>
            <person name="Gao Y."/>
            <person name="Zhang L."/>
            <person name="Li S."/>
            <person name="Dai H."/>
            <person name="Hamel J.F."/>
            <person name="Liu C."/>
            <person name="Yu Y."/>
            <person name="Liu S."/>
            <person name="Lin W."/>
            <person name="Guo K."/>
            <person name="Jin S."/>
            <person name="Xu P."/>
            <person name="Storey K.B."/>
            <person name="Huan P."/>
            <person name="Zhang T."/>
            <person name="Zhou Y."/>
            <person name="Zhang J."/>
            <person name="Lin C."/>
            <person name="Li X."/>
            <person name="Xing L."/>
            <person name="Huo D."/>
            <person name="Sun M."/>
            <person name="Wang L."/>
            <person name="Mercier A."/>
            <person name="Li F."/>
            <person name="Yang H."/>
            <person name="Xiang J."/>
        </authorList>
    </citation>
    <scope>NUCLEOTIDE SEQUENCE [LARGE SCALE GENOMIC DNA]</scope>
    <source>
        <strain evidence="4">Shaxun</strain>
        <tissue evidence="4">Muscle</tissue>
    </source>
</reference>
<dbReference type="Gene3D" id="3.10.100.10">
    <property type="entry name" value="Mannose-Binding Protein A, subunit A"/>
    <property type="match status" value="1"/>
</dbReference>
<gene>
    <name evidence="4" type="ORF">BSL78_11117</name>
</gene>
<evidence type="ECO:0000256" key="2">
    <source>
        <dbReference type="SAM" id="SignalP"/>
    </source>
</evidence>
<name>A0A2G8KVE8_STIJA</name>
<keyword evidence="5" id="KW-1185">Reference proteome</keyword>
<evidence type="ECO:0000256" key="1">
    <source>
        <dbReference type="SAM" id="MobiDB-lite"/>
    </source>
</evidence>
<dbReference type="Proteomes" id="UP000230750">
    <property type="component" value="Unassembled WGS sequence"/>
</dbReference>
<dbReference type="EMBL" id="MRZV01000348">
    <property type="protein sequence ID" value="PIK51969.1"/>
    <property type="molecule type" value="Genomic_DNA"/>
</dbReference>
<dbReference type="InterPro" id="IPR016187">
    <property type="entry name" value="CTDL_fold"/>
</dbReference>
<feature type="signal peptide" evidence="2">
    <location>
        <begin position="1"/>
        <end position="21"/>
    </location>
</feature>
<dbReference type="OrthoDB" id="441660at2759"/>
<feature type="compositionally biased region" description="Polar residues" evidence="1">
    <location>
        <begin position="97"/>
        <end position="113"/>
    </location>
</feature>
<dbReference type="PANTHER" id="PTHR22803">
    <property type="entry name" value="MANNOSE, PHOSPHOLIPASE, LECTIN RECEPTOR RELATED"/>
    <property type="match status" value="1"/>
</dbReference>
<dbReference type="InterPro" id="IPR001304">
    <property type="entry name" value="C-type_lectin-like"/>
</dbReference>
<evidence type="ECO:0000259" key="3">
    <source>
        <dbReference type="PROSITE" id="PS50041"/>
    </source>
</evidence>
<accession>A0A2G8KVE8</accession>
<dbReference type="SUPFAM" id="SSF56436">
    <property type="entry name" value="C-type lectin-like"/>
    <property type="match status" value="1"/>
</dbReference>
<dbReference type="PROSITE" id="PS50041">
    <property type="entry name" value="C_TYPE_LECTIN_2"/>
    <property type="match status" value="1"/>
</dbReference>
<comment type="caution">
    <text evidence="4">The sequence shown here is derived from an EMBL/GenBank/DDBJ whole genome shotgun (WGS) entry which is preliminary data.</text>
</comment>
<proteinExistence type="predicted"/>
<evidence type="ECO:0000313" key="4">
    <source>
        <dbReference type="EMBL" id="PIK51969.1"/>
    </source>
</evidence>
<organism evidence="4 5">
    <name type="scientific">Stichopus japonicus</name>
    <name type="common">Sea cucumber</name>
    <dbReference type="NCBI Taxonomy" id="307972"/>
    <lineage>
        <taxon>Eukaryota</taxon>
        <taxon>Metazoa</taxon>
        <taxon>Echinodermata</taxon>
        <taxon>Eleutherozoa</taxon>
        <taxon>Echinozoa</taxon>
        <taxon>Holothuroidea</taxon>
        <taxon>Aspidochirotacea</taxon>
        <taxon>Aspidochirotida</taxon>
        <taxon>Stichopodidae</taxon>
        <taxon>Apostichopus</taxon>
    </lineage>
</organism>
<dbReference type="SMART" id="SM00034">
    <property type="entry name" value="CLECT"/>
    <property type="match status" value="1"/>
</dbReference>